<dbReference type="Pfam" id="PF00873">
    <property type="entry name" value="ACR_tran"/>
    <property type="match status" value="1"/>
</dbReference>
<dbReference type="EMBL" id="FMSV02000549">
    <property type="protein sequence ID" value="SEH08457.1"/>
    <property type="molecule type" value="Genomic_DNA"/>
</dbReference>
<dbReference type="Gene3D" id="3.30.70.1320">
    <property type="entry name" value="Multidrug efflux transporter AcrB pore domain like"/>
    <property type="match status" value="1"/>
</dbReference>
<dbReference type="PANTHER" id="PTHR32063:SF16">
    <property type="entry name" value="CATION EFFLUX SYSTEM (ACRB_ACRD_ACRF FAMILY)"/>
    <property type="match status" value="1"/>
</dbReference>
<feature type="transmembrane region" description="Helical" evidence="2">
    <location>
        <begin position="935"/>
        <end position="954"/>
    </location>
</feature>
<sequence length="1098" mass="120646">MTDKPSHHESRRPALSHPPIPPVQKVPLGMAGAVADFFIDSPLSPLLLLTTLFIGMIGLLFTPRQEDPEISVPMIDILLQYPGASAEQVNSLAVEPLERLMSEIPGVKHVYSASQREQGMVTVRFVVGEALRPSIVKVHDKLQSNLDKMPPGVSMPLVKPKGIDDVPVVTLTLWSQQIQDMALRTLAHNLLHRLKEVPNTGAGFVVGGHQRQVRIEVLPARLTGFGIGLDQIAQTIRSANNEQGAGSLESGNQVFKVTTGTFLRNAQAVKNLVIGTHRGVPVYVRDVAKVMDGPAETTQMVSFFTGQSHQLADGLEIADGAAAVTIAIAKKEGSNGVRVARDLLDKVESLKGRLIPANVQVHVTRDYGKTANDKVNELLAALLGAAFAVSLLCWITIGGRPALVVIIVIPVVILITIWCTWVLGYTINRVSLFALIFAIGILVDDATVVVENIFRRWLQEGKTDRATAVDAVREVGNPTIIATLTVLAALLPMGFVSGMMGPYMLPIPLLGSVAMVFSLLAAFVFTPWFSMRLRPKLQALYHAEQHEQKIQKKIGKFYRPLIVPLVRRPLHGWIFLILIVLSFFLACVMFYTQAVTVKMLPFDNKPEFNVLINMPEGTALSVTANLTHKLARKLREIPEVTALQTYVGTASPFNFNGMVRHYYQRGEAWHADIQVMLQDKDERARSSHKIAAVARAQLQDLIADTQARIAVVEMPPGPPVLQTMVAEIYGPDDKTRRQVAQDMVGIFEQVPNLVDVDDYMQAPHDIWHFEVDIEKAVRRGISVETINRNIAMAMGGYQLGDIKRGVTQEPVYLVIQVPLGLRGQLSRIGSLPIPATNGETVPLSELGRFMPRPEDAVIYHKDLRPVEYVIGEMEGRLGAPIYGMLAVEEKLKTYQTPDEIQGISGTLTGPPPDNNQSAFEWSGEWVVTYETFRDMGLAFAAALVLIYALLVLEFRNFIQPAIIMAPIPLTLIGIIPGHWLLDAEFTATSMIGFIALAGIEVRNSILLVDFAKNEIYRGTPVKKAVIKAGQIRMRPIWVTDLTMMAGAFAILFDPIFQGMAISLLFGPIVATSLTLLVVPLGCITARDSFCPEAEDNEK</sequence>
<feature type="transmembrane region" description="Helical" evidence="2">
    <location>
        <begin position="402"/>
        <end position="424"/>
    </location>
</feature>
<dbReference type="RefSeq" id="WP_103921999.1">
    <property type="nucleotide sequence ID" value="NZ_FMSV02000549.1"/>
</dbReference>
<dbReference type="Proteomes" id="UP000236724">
    <property type="component" value="Unassembled WGS sequence"/>
</dbReference>
<dbReference type="SUPFAM" id="SSF82693">
    <property type="entry name" value="Multidrug efflux transporter AcrB pore domain, PN1, PN2, PC1 and PC2 subdomains"/>
    <property type="match status" value="3"/>
</dbReference>
<dbReference type="Gene3D" id="3.30.70.1430">
    <property type="entry name" value="Multidrug efflux transporter AcrB pore domain"/>
    <property type="match status" value="2"/>
</dbReference>
<keyword evidence="2" id="KW-0812">Transmembrane</keyword>
<protein>
    <submittedName>
        <fullName evidence="3">Cation efflux system protein CusA</fullName>
    </submittedName>
</protein>
<keyword evidence="4" id="KW-1185">Reference proteome</keyword>
<keyword evidence="2" id="KW-1133">Transmembrane helix</keyword>
<dbReference type="Gene3D" id="3.30.70.1440">
    <property type="entry name" value="Multidrug efflux transporter AcrB pore domain"/>
    <property type="match status" value="1"/>
</dbReference>
<reference evidence="3 4" key="1">
    <citation type="submission" date="2016-10" db="EMBL/GenBank/DDBJ databases">
        <authorList>
            <person name="de Groot N.N."/>
        </authorList>
    </citation>
    <scope>NUCLEOTIDE SEQUENCE [LARGE SCALE GENOMIC DNA]</scope>
    <source>
        <strain evidence="3">MBHS1</strain>
    </source>
</reference>
<dbReference type="SUPFAM" id="SSF82714">
    <property type="entry name" value="Multidrug efflux transporter AcrB TolC docking domain, DN and DC subdomains"/>
    <property type="match status" value="2"/>
</dbReference>
<evidence type="ECO:0000256" key="2">
    <source>
        <dbReference type="SAM" id="Phobius"/>
    </source>
</evidence>
<dbReference type="AlphaFoldDB" id="A0A1H6FEI4"/>
<feature type="transmembrane region" description="Helical" evidence="2">
    <location>
        <begin position="430"/>
        <end position="454"/>
    </location>
</feature>
<dbReference type="GO" id="GO:0042910">
    <property type="term" value="F:xenobiotic transmembrane transporter activity"/>
    <property type="evidence" value="ECO:0007669"/>
    <property type="project" value="TreeGrafter"/>
</dbReference>
<dbReference type="InterPro" id="IPR027463">
    <property type="entry name" value="AcrB_DN_DC_subdom"/>
</dbReference>
<feature type="transmembrane region" description="Helical" evidence="2">
    <location>
        <begin position="507"/>
        <end position="529"/>
    </location>
</feature>
<feature type="transmembrane region" description="Helical" evidence="2">
    <location>
        <begin position="1031"/>
        <end position="1052"/>
    </location>
</feature>
<feature type="region of interest" description="Disordered" evidence="1">
    <location>
        <begin position="1"/>
        <end position="21"/>
    </location>
</feature>
<organism evidence="3 4">
    <name type="scientific">Candidatus Venteria ishoeyi</name>
    <dbReference type="NCBI Taxonomy" id="1899563"/>
    <lineage>
        <taxon>Bacteria</taxon>
        <taxon>Pseudomonadati</taxon>
        <taxon>Pseudomonadota</taxon>
        <taxon>Gammaproteobacteria</taxon>
        <taxon>Thiotrichales</taxon>
        <taxon>Thiotrichaceae</taxon>
        <taxon>Venteria</taxon>
    </lineage>
</organism>
<feature type="transmembrane region" description="Helical" evidence="2">
    <location>
        <begin position="475"/>
        <end position="495"/>
    </location>
</feature>
<keyword evidence="2" id="KW-0472">Membrane</keyword>
<dbReference type="GO" id="GO:0005886">
    <property type="term" value="C:plasma membrane"/>
    <property type="evidence" value="ECO:0007669"/>
    <property type="project" value="TreeGrafter"/>
</dbReference>
<feature type="transmembrane region" description="Helical" evidence="2">
    <location>
        <begin position="1058"/>
        <end position="1078"/>
    </location>
</feature>
<feature type="transmembrane region" description="Helical" evidence="2">
    <location>
        <begin position="570"/>
        <end position="591"/>
    </location>
</feature>
<dbReference type="PRINTS" id="PR00702">
    <property type="entry name" value="ACRIFLAVINRP"/>
</dbReference>
<name>A0A1H6FEI4_9GAMM</name>
<feature type="transmembrane region" description="Helical" evidence="2">
    <location>
        <begin position="378"/>
        <end position="395"/>
    </location>
</feature>
<feature type="compositionally biased region" description="Basic and acidic residues" evidence="1">
    <location>
        <begin position="1"/>
        <end position="12"/>
    </location>
</feature>
<dbReference type="PANTHER" id="PTHR32063">
    <property type="match status" value="1"/>
</dbReference>
<evidence type="ECO:0000313" key="3">
    <source>
        <dbReference type="EMBL" id="SEH08457.1"/>
    </source>
</evidence>
<proteinExistence type="predicted"/>
<accession>A0A1H6FEI4</accession>
<gene>
    <name evidence="3" type="primary">cusA</name>
    <name evidence="3" type="ORF">MBHS_04349</name>
</gene>
<dbReference type="SUPFAM" id="SSF82866">
    <property type="entry name" value="Multidrug efflux transporter AcrB transmembrane domain"/>
    <property type="match status" value="2"/>
</dbReference>
<dbReference type="Gene3D" id="1.20.1640.10">
    <property type="entry name" value="Multidrug efflux transporter AcrB transmembrane domain"/>
    <property type="match status" value="2"/>
</dbReference>
<dbReference type="Gene3D" id="3.30.2090.10">
    <property type="entry name" value="Multidrug efflux transporter AcrB TolC docking domain, DN and DC subdomains"/>
    <property type="match status" value="2"/>
</dbReference>
<feature type="transmembrane region" description="Helical" evidence="2">
    <location>
        <begin position="987"/>
        <end position="1010"/>
    </location>
</feature>
<evidence type="ECO:0000313" key="4">
    <source>
        <dbReference type="Proteomes" id="UP000236724"/>
    </source>
</evidence>
<evidence type="ECO:0000256" key="1">
    <source>
        <dbReference type="SAM" id="MobiDB-lite"/>
    </source>
</evidence>
<dbReference type="OrthoDB" id="5613295at2"/>
<dbReference type="InterPro" id="IPR001036">
    <property type="entry name" value="Acrflvin-R"/>
</dbReference>
<feature type="transmembrane region" description="Helical" evidence="2">
    <location>
        <begin position="961"/>
        <end position="981"/>
    </location>
</feature>